<keyword evidence="3" id="KW-1185">Reference proteome</keyword>
<dbReference type="Pfam" id="PF03061">
    <property type="entry name" value="4HBT"/>
    <property type="match status" value="1"/>
</dbReference>
<dbReference type="InterPro" id="IPR006683">
    <property type="entry name" value="Thioestr_dom"/>
</dbReference>
<dbReference type="InterPro" id="IPR052723">
    <property type="entry name" value="Acyl-CoA_thioesterase_PaaI"/>
</dbReference>
<evidence type="ECO:0000259" key="1">
    <source>
        <dbReference type="Pfam" id="PF03061"/>
    </source>
</evidence>
<dbReference type="CDD" id="cd03440">
    <property type="entry name" value="hot_dog"/>
    <property type="match status" value="1"/>
</dbReference>
<dbReference type="Proteomes" id="UP000326944">
    <property type="component" value="Chromosome"/>
</dbReference>
<evidence type="ECO:0000313" key="2">
    <source>
        <dbReference type="EMBL" id="QFR49525.1"/>
    </source>
</evidence>
<dbReference type="PANTHER" id="PTHR42856:SF1">
    <property type="entry name" value="ACYL-COENZYME A THIOESTERASE PAAI"/>
    <property type="match status" value="1"/>
</dbReference>
<sequence>MAEEVQEEDVSLKGADTELEEYLIKEEEVILKTHQRIHGDFSGKIQKMENGYVEVELETIKEMLADDMGLVHGGFIFSAADYAAMAAVNERNVVLVASDCQFLSPVKLGDKVSIKATVRHKEGRKRNVNVEAFVLDIKVFEGVFKTVVTERHVLKLKLLEEEQKTPSN</sequence>
<gene>
    <name evidence="2" type="ORF">FJR48_07175</name>
</gene>
<dbReference type="OrthoDB" id="5323777at2"/>
<evidence type="ECO:0000313" key="3">
    <source>
        <dbReference type="Proteomes" id="UP000326944"/>
    </source>
</evidence>
<dbReference type="RefSeq" id="WP_152307469.1">
    <property type="nucleotide sequence ID" value="NZ_CP043617.1"/>
</dbReference>
<dbReference type="GO" id="GO:0016289">
    <property type="term" value="F:acyl-CoA hydrolase activity"/>
    <property type="evidence" value="ECO:0007669"/>
    <property type="project" value="TreeGrafter"/>
</dbReference>
<organism evidence="2 3">
    <name type="scientific">Sulfurimonas lithotrophica</name>
    <dbReference type="NCBI Taxonomy" id="2590022"/>
    <lineage>
        <taxon>Bacteria</taxon>
        <taxon>Pseudomonadati</taxon>
        <taxon>Campylobacterota</taxon>
        <taxon>Epsilonproteobacteria</taxon>
        <taxon>Campylobacterales</taxon>
        <taxon>Sulfurimonadaceae</taxon>
        <taxon>Sulfurimonas</taxon>
    </lineage>
</organism>
<dbReference type="PANTHER" id="PTHR42856">
    <property type="entry name" value="ACYL-COENZYME A THIOESTERASE PAAI"/>
    <property type="match status" value="1"/>
</dbReference>
<dbReference type="AlphaFoldDB" id="A0A5P8P1I8"/>
<dbReference type="InterPro" id="IPR029069">
    <property type="entry name" value="HotDog_dom_sf"/>
</dbReference>
<name>A0A5P8P1I8_9BACT</name>
<dbReference type="Gene3D" id="3.10.129.10">
    <property type="entry name" value="Hotdog Thioesterase"/>
    <property type="match status" value="1"/>
</dbReference>
<accession>A0A5P8P1I8</accession>
<dbReference type="KEGG" id="sulg:FJR48_07175"/>
<protein>
    <submittedName>
        <fullName evidence="2">PaaI family thioesterase</fullName>
    </submittedName>
</protein>
<feature type="domain" description="Thioesterase" evidence="1">
    <location>
        <begin position="68"/>
        <end position="137"/>
    </location>
</feature>
<dbReference type="SUPFAM" id="SSF54637">
    <property type="entry name" value="Thioesterase/thiol ester dehydrase-isomerase"/>
    <property type="match status" value="1"/>
</dbReference>
<reference evidence="2 3" key="1">
    <citation type="submission" date="2019-09" db="EMBL/GenBank/DDBJ databases">
        <title>Sulfurimonas gotlandica sp. nov., a chemoautotrophic and psychrotolerant epsilonproteobacterium isolated from a pelagic redoxcline, and an emended description of the genus Sulfurimonas.</title>
        <authorList>
            <person name="Wang S."/>
            <person name="Jiang L."/>
            <person name="Shao S."/>
        </authorList>
    </citation>
    <scope>NUCLEOTIDE SEQUENCE [LARGE SCALE GENOMIC DNA]</scope>
    <source>
        <strain evidence="2 3">GYSZ_1</strain>
    </source>
</reference>
<dbReference type="EMBL" id="CP043617">
    <property type="protein sequence ID" value="QFR49525.1"/>
    <property type="molecule type" value="Genomic_DNA"/>
</dbReference>
<proteinExistence type="predicted"/>